<name>A0AA88TTL2_9TELE</name>
<accession>A0AA88TTL2</accession>
<reference evidence="1" key="1">
    <citation type="submission" date="2023-08" db="EMBL/GenBank/DDBJ databases">
        <title>Chromosome-level Genome Assembly of mud carp (Cirrhinus molitorella).</title>
        <authorList>
            <person name="Liu H."/>
        </authorList>
    </citation>
    <scope>NUCLEOTIDE SEQUENCE</scope>
    <source>
        <strain evidence="1">Prfri</strain>
        <tissue evidence="1">Muscle</tissue>
    </source>
</reference>
<dbReference type="Proteomes" id="UP001187343">
    <property type="component" value="Unassembled WGS sequence"/>
</dbReference>
<dbReference type="EMBL" id="JAUYZG010000004">
    <property type="protein sequence ID" value="KAK2908536.1"/>
    <property type="molecule type" value="Genomic_DNA"/>
</dbReference>
<sequence length="239" mass="26381">MDSQRIKALDIHICRGLIIQTASSCPYPSLLNAFWLLQPSHFLLHYLCYLPLPLPVAVSQPGRLTPPNTSPERRTPLKGFAIQYGSCTPKPAVIIESAGPSKPFPLSPTVGGRKMGDRDSEIISPALKVLAALSGEVSVSLGFILRYDSGCLSSLEHRPLLPQMVIQQRGIVLSAQRRILGGLIETRTERGRCDEIGFRSPGQWWATSSRKHQRTPEALCFCSKRTCLSKREAQFNDSS</sequence>
<evidence type="ECO:0000313" key="1">
    <source>
        <dbReference type="EMBL" id="KAK2908536.1"/>
    </source>
</evidence>
<protein>
    <submittedName>
        <fullName evidence="1">Uncharacterized protein</fullName>
    </submittedName>
</protein>
<gene>
    <name evidence="1" type="ORF">Q8A67_004373</name>
</gene>
<keyword evidence="2" id="KW-1185">Reference proteome</keyword>
<proteinExistence type="predicted"/>
<dbReference type="AlphaFoldDB" id="A0AA88TTL2"/>
<organism evidence="1 2">
    <name type="scientific">Cirrhinus molitorella</name>
    <name type="common">mud carp</name>
    <dbReference type="NCBI Taxonomy" id="172907"/>
    <lineage>
        <taxon>Eukaryota</taxon>
        <taxon>Metazoa</taxon>
        <taxon>Chordata</taxon>
        <taxon>Craniata</taxon>
        <taxon>Vertebrata</taxon>
        <taxon>Euteleostomi</taxon>
        <taxon>Actinopterygii</taxon>
        <taxon>Neopterygii</taxon>
        <taxon>Teleostei</taxon>
        <taxon>Ostariophysi</taxon>
        <taxon>Cypriniformes</taxon>
        <taxon>Cyprinidae</taxon>
        <taxon>Labeoninae</taxon>
        <taxon>Labeonini</taxon>
        <taxon>Cirrhinus</taxon>
    </lineage>
</organism>
<evidence type="ECO:0000313" key="2">
    <source>
        <dbReference type="Proteomes" id="UP001187343"/>
    </source>
</evidence>
<comment type="caution">
    <text evidence="1">The sequence shown here is derived from an EMBL/GenBank/DDBJ whole genome shotgun (WGS) entry which is preliminary data.</text>
</comment>